<name>A0A494YSF1_9BACI</name>
<dbReference type="Pfam" id="PF09587">
    <property type="entry name" value="PGA_cap"/>
    <property type="match status" value="1"/>
</dbReference>
<organism evidence="3 4">
    <name type="scientific">Oceanobacillus bengalensis</name>
    <dbReference type="NCBI Taxonomy" id="1435466"/>
    <lineage>
        <taxon>Bacteria</taxon>
        <taxon>Bacillati</taxon>
        <taxon>Bacillota</taxon>
        <taxon>Bacilli</taxon>
        <taxon>Bacillales</taxon>
        <taxon>Bacillaceae</taxon>
        <taxon>Oceanobacillus</taxon>
    </lineage>
</organism>
<dbReference type="PANTHER" id="PTHR33393">
    <property type="entry name" value="POLYGLUTAMINE SYNTHESIS ACCESSORY PROTEIN RV0574C-RELATED"/>
    <property type="match status" value="1"/>
</dbReference>
<dbReference type="PANTHER" id="PTHR33393:SF12">
    <property type="entry name" value="CAPSULE BIOSYNTHESIS PROTEIN CAPA"/>
    <property type="match status" value="1"/>
</dbReference>
<evidence type="ECO:0000256" key="1">
    <source>
        <dbReference type="ARBA" id="ARBA00005662"/>
    </source>
</evidence>
<comment type="caution">
    <text evidence="3">The sequence shown here is derived from an EMBL/GenBank/DDBJ whole genome shotgun (WGS) entry which is preliminary data.</text>
</comment>
<evidence type="ECO:0000313" key="4">
    <source>
        <dbReference type="Proteomes" id="UP000281813"/>
    </source>
</evidence>
<protein>
    <submittedName>
        <fullName evidence="3">CapA family protein</fullName>
    </submittedName>
</protein>
<dbReference type="SMART" id="SM00854">
    <property type="entry name" value="PGA_cap"/>
    <property type="match status" value="1"/>
</dbReference>
<reference evidence="3 4" key="1">
    <citation type="journal article" date="2015" name="Antonie Van Leeuwenhoek">
        <title>Oceanobacillus bengalensis sp. nov., a bacterium isolated from seawater of the Bay of Bengal.</title>
        <authorList>
            <person name="Yongchang O."/>
            <person name="Xiang W."/>
            <person name="Wang G."/>
        </authorList>
    </citation>
    <scope>NUCLEOTIDE SEQUENCE [LARGE SCALE GENOMIC DNA]</scope>
    <source>
        <strain evidence="3 4">MCCC 1K00260</strain>
    </source>
</reference>
<accession>A0A494YSF1</accession>
<dbReference type="RefSeq" id="WP_121134224.1">
    <property type="nucleotide sequence ID" value="NZ_JBHUFK010000056.1"/>
</dbReference>
<proteinExistence type="inferred from homology"/>
<dbReference type="CDD" id="cd07381">
    <property type="entry name" value="MPP_CapA"/>
    <property type="match status" value="1"/>
</dbReference>
<sequence>MDRVKRWRVFLLFLITLFLTACGVEDDVIRSSVQSPLKEVSLEPKEHQTYEQEITLSAIGDILIHSPVFKDAMGKSGYDFTPMLDRVKDFLSRSTITIANQETMIGGVELGLSSYPSFNSPQEVGDALKQVGVDVVTLANNHTLDRGEAAIQSALKHWETIDMMYAGAYKDQMDRENLRIYETEEGISTAFLSYTYGTNGIPVPDGKDYLVNLIDKEKIGKEIQLAKEEADVIVLSLHFGNEYERMPNEVQKDLVQYAADQGVHVVIGHHPHVLQPVDWVTGENGNKTLVAYSLGNFLSNQQELYQRIGGIFNFSVKKVSKGEEVDVEVHSPSFIPTYVTFTPYFSNYEVVPMYQLTNTELSGAENIYQEIKAHMSRWVPELAFPEE</sequence>
<dbReference type="Gene3D" id="3.60.21.10">
    <property type="match status" value="1"/>
</dbReference>
<comment type="similarity">
    <text evidence="1">Belongs to the CapA family.</text>
</comment>
<evidence type="ECO:0000313" key="3">
    <source>
        <dbReference type="EMBL" id="RKQ12823.1"/>
    </source>
</evidence>
<keyword evidence="4" id="KW-1185">Reference proteome</keyword>
<dbReference type="InterPro" id="IPR029052">
    <property type="entry name" value="Metallo-depent_PP-like"/>
</dbReference>
<dbReference type="Proteomes" id="UP000281813">
    <property type="component" value="Unassembled WGS sequence"/>
</dbReference>
<feature type="domain" description="Capsule synthesis protein CapA" evidence="2">
    <location>
        <begin position="55"/>
        <end position="301"/>
    </location>
</feature>
<gene>
    <name evidence="3" type="ORF">D8M05_17750</name>
</gene>
<dbReference type="InterPro" id="IPR052169">
    <property type="entry name" value="CW_Biosynth-Accessory"/>
</dbReference>
<dbReference type="SUPFAM" id="SSF56300">
    <property type="entry name" value="Metallo-dependent phosphatases"/>
    <property type="match status" value="1"/>
</dbReference>
<dbReference type="PROSITE" id="PS51257">
    <property type="entry name" value="PROKAR_LIPOPROTEIN"/>
    <property type="match status" value="1"/>
</dbReference>
<evidence type="ECO:0000259" key="2">
    <source>
        <dbReference type="SMART" id="SM00854"/>
    </source>
</evidence>
<dbReference type="InterPro" id="IPR019079">
    <property type="entry name" value="Capsule_synth_CapA"/>
</dbReference>
<dbReference type="OrthoDB" id="9810906at2"/>
<dbReference type="AlphaFoldDB" id="A0A494YSF1"/>
<dbReference type="EMBL" id="RBZO01000039">
    <property type="protein sequence ID" value="RKQ12823.1"/>
    <property type="molecule type" value="Genomic_DNA"/>
</dbReference>